<keyword evidence="2" id="KW-1185">Reference proteome</keyword>
<reference evidence="1 2" key="1">
    <citation type="journal article" date="2024" name="J Genomics">
        <title>Draft genome sequencing and assembly of Favolaschia claudopus CIRM-BRFM 2984 isolated from oak limbs.</title>
        <authorList>
            <person name="Navarro D."/>
            <person name="Drula E."/>
            <person name="Chaduli D."/>
            <person name="Cazenave R."/>
            <person name="Ahrendt S."/>
            <person name="Wang J."/>
            <person name="Lipzen A."/>
            <person name="Daum C."/>
            <person name="Barry K."/>
            <person name="Grigoriev I.V."/>
            <person name="Favel A."/>
            <person name="Rosso M.N."/>
            <person name="Martin F."/>
        </authorList>
    </citation>
    <scope>NUCLEOTIDE SEQUENCE [LARGE SCALE GENOMIC DNA]</scope>
    <source>
        <strain evidence="1 2">CIRM-BRFM 2984</strain>
    </source>
</reference>
<dbReference type="AlphaFoldDB" id="A0AAW0C1W8"/>
<dbReference type="Proteomes" id="UP001362999">
    <property type="component" value="Unassembled WGS sequence"/>
</dbReference>
<gene>
    <name evidence="1" type="ORF">R3P38DRAFT_792743</name>
</gene>
<proteinExistence type="predicted"/>
<name>A0AAW0C1W8_9AGAR</name>
<evidence type="ECO:0008006" key="3">
    <source>
        <dbReference type="Google" id="ProtNLM"/>
    </source>
</evidence>
<accession>A0AAW0C1W8</accession>
<evidence type="ECO:0000313" key="2">
    <source>
        <dbReference type="Proteomes" id="UP001362999"/>
    </source>
</evidence>
<organism evidence="1 2">
    <name type="scientific">Favolaschia claudopus</name>
    <dbReference type="NCBI Taxonomy" id="2862362"/>
    <lineage>
        <taxon>Eukaryota</taxon>
        <taxon>Fungi</taxon>
        <taxon>Dikarya</taxon>
        <taxon>Basidiomycota</taxon>
        <taxon>Agaricomycotina</taxon>
        <taxon>Agaricomycetes</taxon>
        <taxon>Agaricomycetidae</taxon>
        <taxon>Agaricales</taxon>
        <taxon>Marasmiineae</taxon>
        <taxon>Mycenaceae</taxon>
        <taxon>Favolaschia</taxon>
    </lineage>
</organism>
<comment type="caution">
    <text evidence="1">The sequence shown here is derived from an EMBL/GenBank/DDBJ whole genome shotgun (WGS) entry which is preliminary data.</text>
</comment>
<sequence length="289" mass="32115">MSPNIPHLPVEILEKVILELVLLPLLVTERLPADRHNSLVSKIWANLYKIFSTKTTLNIHIASPTEIECFLDKLYVEHDNTAKEGPLFDLKPLHYPFFTFPETITITLSAPSAHQRRSTPNKSCQPLTLEPYVALLLAAMRVDPSRPAALAVRNINRLIFEFVDVACEGQVCRSMIWTSLFPASIKHVEVHLLSTDATRNRGEQTRCAACKLHPFNPFCACKHLQKAASEQQLMGSIGMGMQQVWSGDCCHNGICSRSVRELVLGGGIGEESEGKLRAAFPIAAVQRVP</sequence>
<dbReference type="EMBL" id="JAWWNJ010000023">
    <property type="protein sequence ID" value="KAK7033372.1"/>
    <property type="molecule type" value="Genomic_DNA"/>
</dbReference>
<protein>
    <recommendedName>
        <fullName evidence="3">F-box domain-containing protein</fullName>
    </recommendedName>
</protein>
<evidence type="ECO:0000313" key="1">
    <source>
        <dbReference type="EMBL" id="KAK7033372.1"/>
    </source>
</evidence>